<evidence type="ECO:0000313" key="2">
    <source>
        <dbReference type="EMBL" id="GBP32422.1"/>
    </source>
</evidence>
<feature type="region of interest" description="Disordered" evidence="1">
    <location>
        <begin position="1"/>
        <end position="20"/>
    </location>
</feature>
<dbReference type="EMBL" id="BGZK01000259">
    <property type="protein sequence ID" value="GBP32422.1"/>
    <property type="molecule type" value="Genomic_DNA"/>
</dbReference>
<proteinExistence type="predicted"/>
<evidence type="ECO:0000313" key="3">
    <source>
        <dbReference type="Proteomes" id="UP000299102"/>
    </source>
</evidence>
<gene>
    <name evidence="2" type="ORF">EVAR_81229_1</name>
</gene>
<keyword evidence="3" id="KW-1185">Reference proteome</keyword>
<dbReference type="AlphaFoldDB" id="A0A4C1V2A0"/>
<dbReference type="OrthoDB" id="7493094at2759"/>
<comment type="caution">
    <text evidence="2">The sequence shown here is derived from an EMBL/GenBank/DDBJ whole genome shotgun (WGS) entry which is preliminary data.</text>
</comment>
<accession>A0A4C1V2A0</accession>
<feature type="compositionally biased region" description="Polar residues" evidence="1">
    <location>
        <begin position="58"/>
        <end position="71"/>
    </location>
</feature>
<organism evidence="2 3">
    <name type="scientific">Eumeta variegata</name>
    <name type="common">Bagworm moth</name>
    <name type="synonym">Eumeta japonica</name>
    <dbReference type="NCBI Taxonomy" id="151549"/>
    <lineage>
        <taxon>Eukaryota</taxon>
        <taxon>Metazoa</taxon>
        <taxon>Ecdysozoa</taxon>
        <taxon>Arthropoda</taxon>
        <taxon>Hexapoda</taxon>
        <taxon>Insecta</taxon>
        <taxon>Pterygota</taxon>
        <taxon>Neoptera</taxon>
        <taxon>Endopterygota</taxon>
        <taxon>Lepidoptera</taxon>
        <taxon>Glossata</taxon>
        <taxon>Ditrysia</taxon>
        <taxon>Tineoidea</taxon>
        <taxon>Psychidae</taxon>
        <taxon>Oiketicinae</taxon>
        <taxon>Eumeta</taxon>
    </lineage>
</organism>
<feature type="compositionally biased region" description="Polar residues" evidence="1">
    <location>
        <begin position="11"/>
        <end position="20"/>
    </location>
</feature>
<evidence type="ECO:0000256" key="1">
    <source>
        <dbReference type="SAM" id="MobiDB-lite"/>
    </source>
</evidence>
<protein>
    <submittedName>
        <fullName evidence="2">Uncharacterized protein</fullName>
    </submittedName>
</protein>
<reference evidence="2 3" key="1">
    <citation type="journal article" date="2019" name="Commun. Biol.">
        <title>The bagworm genome reveals a unique fibroin gene that provides high tensile strength.</title>
        <authorList>
            <person name="Kono N."/>
            <person name="Nakamura H."/>
            <person name="Ohtoshi R."/>
            <person name="Tomita M."/>
            <person name="Numata K."/>
            <person name="Arakawa K."/>
        </authorList>
    </citation>
    <scope>NUCLEOTIDE SEQUENCE [LARGE SCALE GENOMIC DNA]</scope>
</reference>
<sequence length="191" mass="21674">MIQNPEFESPTDINITPQFNNPSSTTTVKHCRTCYCNQDSVPAPELIRNRRLDSNATANSFLTNDRSSECQTEVDEADDQDKQLNFKEEDIIYDEDQLRRNRTDIGVASSSNLFHNSENNKIIDNQQVRNENNLRAICADEKDTPIIYDSNQLNVGSSQILEDNPVIRNRLPVTKPDDVSLPNTSPMSIVE</sequence>
<name>A0A4C1V2A0_EUMVA</name>
<feature type="region of interest" description="Disordered" evidence="1">
    <location>
        <begin position="58"/>
        <end position="77"/>
    </location>
</feature>
<dbReference type="Proteomes" id="UP000299102">
    <property type="component" value="Unassembled WGS sequence"/>
</dbReference>